<keyword evidence="1" id="KW-0812">Transmembrane</keyword>
<dbReference type="RefSeq" id="WP_051684542.1">
    <property type="nucleotide sequence ID" value="NZ_FOZC01000002.1"/>
</dbReference>
<gene>
    <name evidence="2" type="ORF">SAMN02910262_00533</name>
</gene>
<feature type="transmembrane region" description="Helical" evidence="1">
    <location>
        <begin position="72"/>
        <end position="90"/>
    </location>
</feature>
<evidence type="ECO:0000256" key="1">
    <source>
        <dbReference type="SAM" id="Phobius"/>
    </source>
</evidence>
<evidence type="ECO:0000313" key="2">
    <source>
        <dbReference type="EMBL" id="SFR67705.1"/>
    </source>
</evidence>
<keyword evidence="1" id="KW-1133">Transmembrane helix</keyword>
<evidence type="ECO:0000313" key="3">
    <source>
        <dbReference type="Proteomes" id="UP000214760"/>
    </source>
</evidence>
<feature type="transmembrane region" description="Helical" evidence="1">
    <location>
        <begin position="145"/>
        <end position="163"/>
    </location>
</feature>
<sequence>MKAIIIGNIISFFAMLCLVASCSARDREKMYRFQLYETVLCTVASLFFGSYSGLSTQFIAIYRNWKVYKKRYTFLDMILSAVLIVIIGLIVNNRDLIGLIPIVATIELTLCNYYLKNPNAIHFSILLNTAMWMVYSLFIFDFSSVAGQIISISAGIYSSYRVWRNTRRAGELSV</sequence>
<dbReference type="AlphaFoldDB" id="A0A1I6ILT4"/>
<dbReference type="InterPro" id="IPR019629">
    <property type="entry name" value="Uncharacterised_HI1736/YgjV"/>
</dbReference>
<protein>
    <submittedName>
        <fullName evidence="2">Inner membrane protein</fullName>
    </submittedName>
</protein>
<feature type="transmembrane region" description="Helical" evidence="1">
    <location>
        <begin position="96"/>
        <end position="115"/>
    </location>
</feature>
<feature type="transmembrane region" description="Helical" evidence="1">
    <location>
        <begin position="34"/>
        <end position="60"/>
    </location>
</feature>
<keyword evidence="1" id="KW-0472">Membrane</keyword>
<dbReference type="Proteomes" id="UP000214760">
    <property type="component" value="Unassembled WGS sequence"/>
</dbReference>
<proteinExistence type="predicted"/>
<accession>A0A1I6ILT4</accession>
<organism evidence="2 3">
    <name type="scientific">[Clostridium] aminophilum</name>
    <dbReference type="NCBI Taxonomy" id="1526"/>
    <lineage>
        <taxon>Bacteria</taxon>
        <taxon>Bacillati</taxon>
        <taxon>Bacillota</taxon>
        <taxon>Clostridia</taxon>
        <taxon>Lachnospirales</taxon>
        <taxon>Lachnospiraceae</taxon>
    </lineage>
</organism>
<dbReference type="Pfam" id="PF10688">
    <property type="entry name" value="Imp-YgjV"/>
    <property type="match status" value="1"/>
</dbReference>
<name>A0A1I6ILT4_9FIRM</name>
<dbReference type="PROSITE" id="PS51257">
    <property type="entry name" value="PROKAR_LIPOPROTEIN"/>
    <property type="match status" value="1"/>
</dbReference>
<dbReference type="EMBL" id="FOZC01000002">
    <property type="protein sequence ID" value="SFR67705.1"/>
    <property type="molecule type" value="Genomic_DNA"/>
</dbReference>
<reference evidence="2 3" key="1">
    <citation type="submission" date="2016-10" db="EMBL/GenBank/DDBJ databases">
        <authorList>
            <person name="de Groot N.N."/>
        </authorList>
    </citation>
    <scope>NUCLEOTIDE SEQUENCE [LARGE SCALE GENOMIC DNA]</scope>
    <source>
        <strain evidence="2 3">F</strain>
    </source>
</reference>